<name>A0A7C1NAE0_UNCW3</name>
<dbReference type="AlphaFoldDB" id="A0A7C1NAE0"/>
<dbReference type="InterPro" id="IPR012657">
    <property type="entry name" value="23S_rRNA-intervening_sequence"/>
</dbReference>
<dbReference type="EMBL" id="DSLG01000007">
    <property type="protein sequence ID" value="HEA87499.1"/>
    <property type="molecule type" value="Genomic_DNA"/>
</dbReference>
<organism evidence="1">
    <name type="scientific">candidate division WOR-3 bacterium</name>
    <dbReference type="NCBI Taxonomy" id="2052148"/>
    <lineage>
        <taxon>Bacteria</taxon>
        <taxon>Bacteria division WOR-3</taxon>
    </lineage>
</organism>
<dbReference type="SUPFAM" id="SSF158446">
    <property type="entry name" value="IVS-encoded protein-like"/>
    <property type="match status" value="1"/>
</dbReference>
<sequence>MKNEQGNMNDLSARLLDFAADCIKLSIRLSRTVPGKHIATQLLRAGSSAGANYHEACAAESRADFTHKLQLVLKELREAEFWLKLAEHSGIAGGEEINSAAAQANELARIIARSIITARKRSR</sequence>
<dbReference type="PANTHER" id="PTHR38471">
    <property type="entry name" value="FOUR HELIX BUNDLE PROTEIN"/>
    <property type="match status" value="1"/>
</dbReference>
<dbReference type="Pfam" id="PF05635">
    <property type="entry name" value="23S_rRNA_IVP"/>
    <property type="match status" value="1"/>
</dbReference>
<reference evidence="1" key="1">
    <citation type="journal article" date="2020" name="mSystems">
        <title>Genome- and Community-Level Interaction Insights into Carbon Utilization and Element Cycling Functions of Hydrothermarchaeota in Hydrothermal Sediment.</title>
        <authorList>
            <person name="Zhou Z."/>
            <person name="Liu Y."/>
            <person name="Xu W."/>
            <person name="Pan J."/>
            <person name="Luo Z.H."/>
            <person name="Li M."/>
        </authorList>
    </citation>
    <scope>NUCLEOTIDE SEQUENCE [LARGE SCALE GENOMIC DNA]</scope>
    <source>
        <strain evidence="1">SpSt-265</strain>
        <strain evidence="2">SpSt-465</strain>
    </source>
</reference>
<gene>
    <name evidence="1" type="ORF">ENP94_05750</name>
    <name evidence="2" type="ORF">ENS16_00705</name>
</gene>
<dbReference type="InterPro" id="IPR036583">
    <property type="entry name" value="23S_rRNA_IVS_sf"/>
</dbReference>
<dbReference type="Gene3D" id="1.20.1440.60">
    <property type="entry name" value="23S rRNA-intervening sequence"/>
    <property type="match status" value="1"/>
</dbReference>
<dbReference type="PIRSF" id="PIRSF035652">
    <property type="entry name" value="CHP02436"/>
    <property type="match status" value="1"/>
</dbReference>
<dbReference type="PANTHER" id="PTHR38471:SF2">
    <property type="entry name" value="FOUR HELIX BUNDLE PROTEIN"/>
    <property type="match status" value="1"/>
</dbReference>
<dbReference type="NCBIfam" id="TIGR02436">
    <property type="entry name" value="four helix bundle protein"/>
    <property type="match status" value="1"/>
</dbReference>
<dbReference type="EMBL" id="DSTU01000001">
    <property type="protein sequence ID" value="HFJ53198.1"/>
    <property type="molecule type" value="Genomic_DNA"/>
</dbReference>
<evidence type="ECO:0000313" key="2">
    <source>
        <dbReference type="EMBL" id="HFJ53198.1"/>
    </source>
</evidence>
<proteinExistence type="predicted"/>
<evidence type="ECO:0000313" key="1">
    <source>
        <dbReference type="EMBL" id="HEA87499.1"/>
    </source>
</evidence>
<accession>A0A7C1NAE0</accession>
<protein>
    <submittedName>
        <fullName evidence="1">Four helix bundle protein</fullName>
    </submittedName>
</protein>
<comment type="caution">
    <text evidence="1">The sequence shown here is derived from an EMBL/GenBank/DDBJ whole genome shotgun (WGS) entry which is preliminary data.</text>
</comment>